<evidence type="ECO:0000313" key="1">
    <source>
        <dbReference type="EMBL" id="QHT26118.1"/>
    </source>
</evidence>
<dbReference type="EMBL" id="MN739779">
    <property type="protein sequence ID" value="QHT26118.1"/>
    <property type="molecule type" value="Genomic_DNA"/>
</dbReference>
<name>A0A6C0EB80_9ZZZZ</name>
<accession>A0A6C0EB80</accession>
<sequence>MFLSDFFDCWSTRFIGKIAGVEGEYKKCKNFHYQLYDKIVDLLTNFLILY</sequence>
<reference evidence="1" key="1">
    <citation type="journal article" date="2020" name="Nature">
        <title>Giant virus diversity and host interactions through global metagenomics.</title>
        <authorList>
            <person name="Schulz F."/>
            <person name="Roux S."/>
            <person name="Paez-Espino D."/>
            <person name="Jungbluth S."/>
            <person name="Walsh D.A."/>
            <person name="Denef V.J."/>
            <person name="McMahon K.D."/>
            <person name="Konstantinidis K.T."/>
            <person name="Eloe-Fadrosh E.A."/>
            <person name="Kyrpides N.C."/>
            <person name="Woyke T."/>
        </authorList>
    </citation>
    <scope>NUCLEOTIDE SEQUENCE</scope>
    <source>
        <strain evidence="1">GVMAG-M-3300023179-27</strain>
    </source>
</reference>
<protein>
    <submittedName>
        <fullName evidence="1">Uncharacterized protein</fullName>
    </submittedName>
</protein>
<proteinExistence type="predicted"/>
<organism evidence="1">
    <name type="scientific">viral metagenome</name>
    <dbReference type="NCBI Taxonomy" id="1070528"/>
    <lineage>
        <taxon>unclassified sequences</taxon>
        <taxon>metagenomes</taxon>
        <taxon>organismal metagenomes</taxon>
    </lineage>
</organism>
<dbReference type="AlphaFoldDB" id="A0A6C0EB80"/>